<sequence length="52" mass="5541">MPRHSLGPLRSAVSGMRLLPTSGPGRSSAIRPAMVVPSPVLVWVLCRGMMNL</sequence>
<dbReference type="HOGENOM" id="CLU_3088927_0_0_1"/>
<dbReference type="AlphaFoldDB" id="L8WTD1"/>
<name>L8WTD1_THACA</name>
<accession>L8WTD1</accession>
<organism evidence="1 2">
    <name type="scientific">Thanatephorus cucumeris (strain AG1-IA)</name>
    <name type="common">Rice sheath blight fungus</name>
    <name type="synonym">Rhizoctonia solani</name>
    <dbReference type="NCBI Taxonomy" id="983506"/>
    <lineage>
        <taxon>Eukaryota</taxon>
        <taxon>Fungi</taxon>
        <taxon>Dikarya</taxon>
        <taxon>Basidiomycota</taxon>
        <taxon>Agaricomycotina</taxon>
        <taxon>Agaricomycetes</taxon>
        <taxon>Cantharellales</taxon>
        <taxon>Ceratobasidiaceae</taxon>
        <taxon>Rhizoctonia</taxon>
        <taxon>Rhizoctonia solani AG-1</taxon>
    </lineage>
</organism>
<reference evidence="1 2" key="1">
    <citation type="journal article" date="2013" name="Nat. Commun.">
        <title>The evolution and pathogenic mechanisms of the rice sheath blight pathogen.</title>
        <authorList>
            <person name="Zheng A."/>
            <person name="Lin R."/>
            <person name="Xu L."/>
            <person name="Qin P."/>
            <person name="Tang C."/>
            <person name="Ai P."/>
            <person name="Zhang D."/>
            <person name="Liu Y."/>
            <person name="Sun Z."/>
            <person name="Feng H."/>
            <person name="Wang Y."/>
            <person name="Chen Y."/>
            <person name="Liang X."/>
            <person name="Fu R."/>
            <person name="Li Q."/>
            <person name="Zhang J."/>
            <person name="Yu X."/>
            <person name="Xie Z."/>
            <person name="Ding L."/>
            <person name="Guan P."/>
            <person name="Tang J."/>
            <person name="Liang Y."/>
            <person name="Wang S."/>
            <person name="Deng Q."/>
            <person name="Li S."/>
            <person name="Zhu J."/>
            <person name="Wang L."/>
            <person name="Liu H."/>
            <person name="Li P."/>
        </authorList>
    </citation>
    <scope>NUCLEOTIDE SEQUENCE [LARGE SCALE GENOMIC DNA]</scope>
    <source>
        <strain evidence="2">AG-1 IA</strain>
    </source>
</reference>
<dbReference type="Proteomes" id="UP000011668">
    <property type="component" value="Unassembled WGS sequence"/>
</dbReference>
<dbReference type="EMBL" id="AFRT01001540">
    <property type="protein sequence ID" value="ELU40013.1"/>
    <property type="molecule type" value="Genomic_DNA"/>
</dbReference>
<gene>
    <name evidence="1" type="ORF">AG1IA_05956</name>
</gene>
<proteinExistence type="predicted"/>
<evidence type="ECO:0000313" key="1">
    <source>
        <dbReference type="EMBL" id="ELU40013.1"/>
    </source>
</evidence>
<protein>
    <submittedName>
        <fullName evidence="1">Uncharacterized protein</fullName>
    </submittedName>
</protein>
<evidence type="ECO:0000313" key="2">
    <source>
        <dbReference type="Proteomes" id="UP000011668"/>
    </source>
</evidence>
<comment type="caution">
    <text evidence="1">The sequence shown here is derived from an EMBL/GenBank/DDBJ whole genome shotgun (WGS) entry which is preliminary data.</text>
</comment>
<keyword evidence="2" id="KW-1185">Reference proteome</keyword>